<evidence type="ECO:0008006" key="3">
    <source>
        <dbReference type="Google" id="ProtNLM"/>
    </source>
</evidence>
<sequence>MLRSVCREIPAMLHQTWEEYCEILQHFFLAYKLTDAGQQKAILLSSVGSQTYGLMRNLVSPAKPGDKSFDELVKLLKDHFNAKPSEIVQRCRFNSRVRMPGESVKEYVAMLRKLVQDCNYGERLSEMLRDRLVCEIGDDHIRRRLLSEPDLTFEKTLKLAQATETASKDVRDLQSLEFTAPHKRMPQAVHKMAARGL</sequence>
<organism evidence="1 2">
    <name type="scientific">Solea senegalensis</name>
    <name type="common">Senegalese sole</name>
    <dbReference type="NCBI Taxonomy" id="28829"/>
    <lineage>
        <taxon>Eukaryota</taxon>
        <taxon>Metazoa</taxon>
        <taxon>Chordata</taxon>
        <taxon>Craniata</taxon>
        <taxon>Vertebrata</taxon>
        <taxon>Euteleostomi</taxon>
        <taxon>Actinopterygii</taxon>
        <taxon>Neopterygii</taxon>
        <taxon>Teleostei</taxon>
        <taxon>Neoteleostei</taxon>
        <taxon>Acanthomorphata</taxon>
        <taxon>Carangaria</taxon>
        <taxon>Pleuronectiformes</taxon>
        <taxon>Pleuronectoidei</taxon>
        <taxon>Soleidae</taxon>
        <taxon>Solea</taxon>
    </lineage>
</organism>
<comment type="caution">
    <text evidence="1">The sequence shown here is derived from an EMBL/GenBank/DDBJ whole genome shotgun (WGS) entry which is preliminary data.</text>
</comment>
<dbReference type="PANTHER" id="PTHR33198">
    <property type="entry name" value="ANK_REP_REGION DOMAIN-CONTAINING PROTEIN-RELATED"/>
    <property type="match status" value="1"/>
</dbReference>
<gene>
    <name evidence="1" type="ORF">JOB18_022969</name>
</gene>
<proteinExistence type="predicted"/>
<accession>A0AAV6SUD0</accession>
<reference evidence="1 2" key="1">
    <citation type="journal article" date="2021" name="Sci. Rep.">
        <title>Chromosome anchoring in Senegalese sole (Solea senegalensis) reveals sex-associated markers and genome rearrangements in flatfish.</title>
        <authorList>
            <person name="Guerrero-Cozar I."/>
            <person name="Gomez-Garrido J."/>
            <person name="Berbel C."/>
            <person name="Martinez-Blanch J.F."/>
            <person name="Alioto T."/>
            <person name="Claros M.G."/>
            <person name="Gagnaire P.A."/>
            <person name="Manchado M."/>
        </authorList>
    </citation>
    <scope>NUCLEOTIDE SEQUENCE [LARGE SCALE GENOMIC DNA]</scope>
    <source>
        <strain evidence="1">Sse05_10M</strain>
    </source>
</reference>
<dbReference type="Proteomes" id="UP000693946">
    <property type="component" value="Linkage Group LG11"/>
</dbReference>
<keyword evidence="2" id="KW-1185">Reference proteome</keyword>
<protein>
    <recommendedName>
        <fullName evidence="3">Retrotransposon gag domain-containing protein</fullName>
    </recommendedName>
</protein>
<evidence type="ECO:0000313" key="1">
    <source>
        <dbReference type="EMBL" id="KAG7520092.1"/>
    </source>
</evidence>
<name>A0AAV6SUD0_SOLSE</name>
<dbReference type="PANTHER" id="PTHR33198:SF19">
    <property type="entry name" value="CCHC-TYPE DOMAIN-CONTAINING PROTEIN"/>
    <property type="match status" value="1"/>
</dbReference>
<evidence type="ECO:0000313" key="2">
    <source>
        <dbReference type="Proteomes" id="UP000693946"/>
    </source>
</evidence>
<dbReference type="AlphaFoldDB" id="A0AAV6SUD0"/>
<dbReference type="EMBL" id="JAGKHQ010000003">
    <property type="protein sequence ID" value="KAG7520092.1"/>
    <property type="molecule type" value="Genomic_DNA"/>
</dbReference>